<protein>
    <submittedName>
        <fullName evidence="1 2">Uncharacterized protein</fullName>
    </submittedName>
</protein>
<reference evidence="1 3" key="2">
    <citation type="journal article" date="2018" name="Plant J.">
        <title>The Physcomitrella patens chromosome-scale assembly reveals moss genome structure and evolution.</title>
        <authorList>
            <person name="Lang D."/>
            <person name="Ullrich K.K."/>
            <person name="Murat F."/>
            <person name="Fuchs J."/>
            <person name="Jenkins J."/>
            <person name="Haas F.B."/>
            <person name="Piednoel M."/>
            <person name="Gundlach H."/>
            <person name="Van Bel M."/>
            <person name="Meyberg R."/>
            <person name="Vives C."/>
            <person name="Morata J."/>
            <person name="Symeonidi A."/>
            <person name="Hiss M."/>
            <person name="Muchero W."/>
            <person name="Kamisugi Y."/>
            <person name="Saleh O."/>
            <person name="Blanc G."/>
            <person name="Decker E.L."/>
            <person name="van Gessel N."/>
            <person name="Grimwood J."/>
            <person name="Hayes R.D."/>
            <person name="Graham S.W."/>
            <person name="Gunter L.E."/>
            <person name="McDaniel S.F."/>
            <person name="Hoernstein S.N.W."/>
            <person name="Larsson A."/>
            <person name="Li F.W."/>
            <person name="Perroud P.F."/>
            <person name="Phillips J."/>
            <person name="Ranjan P."/>
            <person name="Rokshar D.S."/>
            <person name="Rothfels C.J."/>
            <person name="Schneider L."/>
            <person name="Shu S."/>
            <person name="Stevenson D.W."/>
            <person name="Thummler F."/>
            <person name="Tillich M."/>
            <person name="Villarreal Aguilar J.C."/>
            <person name="Widiez T."/>
            <person name="Wong G.K."/>
            <person name="Wymore A."/>
            <person name="Zhang Y."/>
            <person name="Zimmer A.D."/>
            <person name="Quatrano R.S."/>
            <person name="Mayer K.F.X."/>
            <person name="Goodstein D."/>
            <person name="Casacuberta J.M."/>
            <person name="Vandepoele K."/>
            <person name="Reski R."/>
            <person name="Cuming A.C."/>
            <person name="Tuskan G.A."/>
            <person name="Maumus F."/>
            <person name="Salse J."/>
            <person name="Schmutz J."/>
            <person name="Rensing S.A."/>
        </authorList>
    </citation>
    <scope>NUCLEOTIDE SEQUENCE [LARGE SCALE GENOMIC DNA]</scope>
    <source>
        <strain evidence="2 3">cv. Gransden 2004</strain>
    </source>
</reference>
<organism evidence="1">
    <name type="scientific">Physcomitrium patens</name>
    <name type="common">Spreading-leaved earth moss</name>
    <name type="synonym">Physcomitrella patens</name>
    <dbReference type="NCBI Taxonomy" id="3218"/>
    <lineage>
        <taxon>Eukaryota</taxon>
        <taxon>Viridiplantae</taxon>
        <taxon>Streptophyta</taxon>
        <taxon>Embryophyta</taxon>
        <taxon>Bryophyta</taxon>
        <taxon>Bryophytina</taxon>
        <taxon>Bryopsida</taxon>
        <taxon>Funariidae</taxon>
        <taxon>Funariales</taxon>
        <taxon>Funariaceae</taxon>
        <taxon>Physcomitrium</taxon>
    </lineage>
</organism>
<reference evidence="1 3" key="1">
    <citation type="journal article" date="2008" name="Science">
        <title>The Physcomitrella genome reveals evolutionary insights into the conquest of land by plants.</title>
        <authorList>
            <person name="Rensing S."/>
            <person name="Lang D."/>
            <person name="Zimmer A."/>
            <person name="Terry A."/>
            <person name="Salamov A."/>
            <person name="Shapiro H."/>
            <person name="Nishiyama T."/>
            <person name="Perroud P.-F."/>
            <person name="Lindquist E."/>
            <person name="Kamisugi Y."/>
            <person name="Tanahashi T."/>
            <person name="Sakakibara K."/>
            <person name="Fujita T."/>
            <person name="Oishi K."/>
            <person name="Shin-I T."/>
            <person name="Kuroki Y."/>
            <person name="Toyoda A."/>
            <person name="Suzuki Y."/>
            <person name="Hashimoto A."/>
            <person name="Yamaguchi K."/>
            <person name="Sugano A."/>
            <person name="Kohara Y."/>
            <person name="Fujiyama A."/>
            <person name="Anterola A."/>
            <person name="Aoki S."/>
            <person name="Ashton N."/>
            <person name="Barbazuk W.B."/>
            <person name="Barker E."/>
            <person name="Bennetzen J."/>
            <person name="Bezanilla M."/>
            <person name="Blankenship R."/>
            <person name="Cho S.H."/>
            <person name="Dutcher S."/>
            <person name="Estelle M."/>
            <person name="Fawcett J.A."/>
            <person name="Gundlach H."/>
            <person name="Hanada K."/>
            <person name="Heyl A."/>
            <person name="Hicks K.A."/>
            <person name="Hugh J."/>
            <person name="Lohr M."/>
            <person name="Mayer K."/>
            <person name="Melkozernov A."/>
            <person name="Murata T."/>
            <person name="Nelson D."/>
            <person name="Pils B."/>
            <person name="Prigge M."/>
            <person name="Reiss B."/>
            <person name="Renner T."/>
            <person name="Rombauts S."/>
            <person name="Rushton P."/>
            <person name="Sanderfoot A."/>
            <person name="Schween G."/>
            <person name="Shiu S.-H."/>
            <person name="Stueber K."/>
            <person name="Theodoulou F.L."/>
            <person name="Tu H."/>
            <person name="Van de Peer Y."/>
            <person name="Verrier P.J."/>
            <person name="Waters E."/>
            <person name="Wood A."/>
            <person name="Yang L."/>
            <person name="Cove D."/>
            <person name="Cuming A."/>
            <person name="Hasebe M."/>
            <person name="Lucas S."/>
            <person name="Mishler D.B."/>
            <person name="Reski R."/>
            <person name="Grigoriev I."/>
            <person name="Quatrano R.S."/>
            <person name="Boore J.L."/>
        </authorList>
    </citation>
    <scope>NUCLEOTIDE SEQUENCE [LARGE SCALE GENOMIC DNA]</scope>
    <source>
        <strain evidence="2 3">cv. Gransden 2004</strain>
    </source>
</reference>
<dbReference type="EMBL" id="ABEU02000006">
    <property type="protein sequence ID" value="PNR52871.1"/>
    <property type="molecule type" value="Genomic_DNA"/>
</dbReference>
<proteinExistence type="predicted"/>
<evidence type="ECO:0000313" key="3">
    <source>
        <dbReference type="Proteomes" id="UP000006727"/>
    </source>
</evidence>
<dbReference type="AlphaFoldDB" id="A0A2K1KGG8"/>
<dbReference type="InParanoid" id="A0A2K1KGG8"/>
<evidence type="ECO:0000313" key="1">
    <source>
        <dbReference type="EMBL" id="PNR52871.1"/>
    </source>
</evidence>
<sequence length="84" mass="9079">MFSGFSEVVGIVVLCRGREPSVEGEGGQGRLHRTEMDVVVVFDIEVERKAGGVLPLTSIGVDVIPCWKRSACCFGDIVNRVLAE</sequence>
<reference evidence="2" key="3">
    <citation type="submission" date="2020-12" db="UniProtKB">
        <authorList>
            <consortium name="EnsemblPlants"/>
        </authorList>
    </citation>
    <scope>IDENTIFICATION</scope>
</reference>
<name>A0A2K1KGG8_PHYPA</name>
<dbReference type="Gramene" id="Pp3c6_20408V3.1">
    <property type="protein sequence ID" value="PAC:32975392.CDS.1"/>
    <property type="gene ID" value="Pp3c6_20408"/>
</dbReference>
<keyword evidence="3" id="KW-1185">Reference proteome</keyword>
<evidence type="ECO:0000313" key="2">
    <source>
        <dbReference type="EnsemblPlants" id="PAC:32975392.CDS.1"/>
    </source>
</evidence>
<gene>
    <name evidence="1" type="ORF">PHYPA_009246</name>
</gene>
<dbReference type="Proteomes" id="UP000006727">
    <property type="component" value="Chromosome 6"/>
</dbReference>
<accession>A0A2K1KGG8</accession>
<dbReference type="EnsemblPlants" id="Pp3c6_20408V3.1">
    <property type="protein sequence ID" value="PAC:32975392.CDS.1"/>
    <property type="gene ID" value="Pp3c6_20408"/>
</dbReference>